<dbReference type="PANTHER" id="PTHR42896:SF2">
    <property type="entry name" value="CBBY-LIKE PROTEIN"/>
    <property type="match status" value="1"/>
</dbReference>
<dbReference type="Gene3D" id="1.10.150.240">
    <property type="entry name" value="Putative phosphatase, domain 2"/>
    <property type="match status" value="1"/>
</dbReference>
<dbReference type="PANTHER" id="PTHR42896">
    <property type="entry name" value="XYLULOSE-1,5-BISPHOSPHATE (XUBP) PHOSPHATASE"/>
    <property type="match status" value="1"/>
</dbReference>
<dbReference type="SFLD" id="SFLDF00035">
    <property type="entry name" value="phosphoglycolate_phosphatase"/>
    <property type="match status" value="1"/>
</dbReference>
<gene>
    <name evidence="1" type="ORF">GS601_10155</name>
</gene>
<dbReference type="PRINTS" id="PR00413">
    <property type="entry name" value="HADHALOGNASE"/>
</dbReference>
<dbReference type="InterPro" id="IPR023214">
    <property type="entry name" value="HAD_sf"/>
</dbReference>
<keyword evidence="1" id="KW-0378">Hydrolase</keyword>
<dbReference type="Pfam" id="PF00702">
    <property type="entry name" value="Hydrolase"/>
    <property type="match status" value="1"/>
</dbReference>
<dbReference type="NCBIfam" id="TIGR01509">
    <property type="entry name" value="HAD-SF-IA-v3"/>
    <property type="match status" value="1"/>
</dbReference>
<dbReference type="SFLD" id="SFLDG01129">
    <property type="entry name" value="C1.5:_HAD__Beta-PGM__Phosphata"/>
    <property type="match status" value="1"/>
</dbReference>
<comment type="caution">
    <text evidence="1">The sequence shown here is derived from an EMBL/GenBank/DDBJ whole genome shotgun (WGS) entry which is preliminary data.</text>
</comment>
<dbReference type="SFLD" id="SFLDS00003">
    <property type="entry name" value="Haloacid_Dehalogenase"/>
    <property type="match status" value="1"/>
</dbReference>
<dbReference type="InterPro" id="IPR023198">
    <property type="entry name" value="PGP-like_dom2"/>
</dbReference>
<dbReference type="InterPro" id="IPR036412">
    <property type="entry name" value="HAD-like_sf"/>
</dbReference>
<dbReference type="Proteomes" id="UP000646053">
    <property type="component" value="Unassembled WGS sequence"/>
</dbReference>
<dbReference type="CDD" id="cd07528">
    <property type="entry name" value="HAD_CbbY-like"/>
    <property type="match status" value="1"/>
</dbReference>
<dbReference type="Gene3D" id="3.40.50.1000">
    <property type="entry name" value="HAD superfamily/HAD-like"/>
    <property type="match status" value="1"/>
</dbReference>
<dbReference type="SFLD" id="SFLDG01135">
    <property type="entry name" value="C1.5.6:_HAD__Beta-PGM__Phospha"/>
    <property type="match status" value="1"/>
</dbReference>
<protein>
    <submittedName>
        <fullName evidence="1">HAD-IA family hydrolase</fullName>
    </submittedName>
</protein>
<proteinExistence type="predicted"/>
<dbReference type="GO" id="GO:0016787">
    <property type="term" value="F:hydrolase activity"/>
    <property type="evidence" value="ECO:0007669"/>
    <property type="project" value="UniProtKB-KW"/>
</dbReference>
<organism evidence="1 2">
    <name type="scientific">Myxacorys almedinensis A</name>
    <dbReference type="NCBI Taxonomy" id="2690445"/>
    <lineage>
        <taxon>Bacteria</taxon>
        <taxon>Bacillati</taxon>
        <taxon>Cyanobacteriota</taxon>
        <taxon>Cyanophyceae</taxon>
        <taxon>Leptolyngbyales</taxon>
        <taxon>Leptolyngbyaceae</taxon>
        <taxon>Myxacorys</taxon>
        <taxon>Myxacorys almedinensis</taxon>
    </lineage>
</organism>
<name>A0A8J7Z3W2_9CYAN</name>
<dbReference type="InterPro" id="IPR044999">
    <property type="entry name" value="CbbY-like"/>
</dbReference>
<evidence type="ECO:0000313" key="1">
    <source>
        <dbReference type="EMBL" id="NDJ17648.1"/>
    </source>
</evidence>
<dbReference type="AlphaFoldDB" id="A0A8J7Z3W2"/>
<sequence length="251" mass="27191">MPTLRALIFDVDGTLADTERDGHRVAFNRAFADAGLPWNWSVEQYGTLLDVTGGKERIQHYVKTYEPTFAVPGGDLKQFAAALHAGKTEHYKQLLKDAVIPLRPGVKRLLLTAREQGLRLAIATTTTPANVTALLQSSLSPESLSWFEVIAAGDIVPLKKPAPDIFDYALEKLDLAPEECFAFEDSGQGLKSALGAGLRTVITLNEYTRLHDFTGASFVLSDLGEPDAPFEAIAGDVGNATYFDLGLIQGN</sequence>
<keyword evidence="2" id="KW-1185">Reference proteome</keyword>
<dbReference type="SUPFAM" id="SSF56784">
    <property type="entry name" value="HAD-like"/>
    <property type="match status" value="1"/>
</dbReference>
<dbReference type="InterPro" id="IPR006439">
    <property type="entry name" value="HAD-SF_hydro_IA"/>
</dbReference>
<dbReference type="EMBL" id="WVIE01000009">
    <property type="protein sequence ID" value="NDJ17648.1"/>
    <property type="molecule type" value="Genomic_DNA"/>
</dbReference>
<reference evidence="1" key="1">
    <citation type="submission" date="2019-12" db="EMBL/GenBank/DDBJ databases">
        <title>High-Quality draft genome sequences of three cyanobacteria isolated from the limestone walls of the Old Cathedral of Coimbra.</title>
        <authorList>
            <person name="Tiago I."/>
            <person name="Soares F."/>
            <person name="Portugal A."/>
        </authorList>
    </citation>
    <scope>NUCLEOTIDE SEQUENCE</scope>
    <source>
        <strain evidence="1">A</strain>
    </source>
</reference>
<accession>A0A8J7Z3W2</accession>
<evidence type="ECO:0000313" key="2">
    <source>
        <dbReference type="Proteomes" id="UP000646053"/>
    </source>
</evidence>
<dbReference type="RefSeq" id="WP_162423153.1">
    <property type="nucleotide sequence ID" value="NZ_WVIE01000009.1"/>
</dbReference>